<dbReference type="Pfam" id="PF22099">
    <property type="entry name" value="MRS2-like"/>
    <property type="match status" value="1"/>
</dbReference>
<comment type="caution">
    <text evidence="3">The sequence shown here is derived from an EMBL/GenBank/DDBJ whole genome shotgun (WGS) entry which is preliminary data.</text>
</comment>
<gene>
    <name evidence="3" type="ORF">WN944_022730</name>
</gene>
<dbReference type="Gene3D" id="2.40.128.330">
    <property type="match status" value="1"/>
</dbReference>
<evidence type="ECO:0000313" key="3">
    <source>
        <dbReference type="EMBL" id="KAK9229764.1"/>
    </source>
</evidence>
<organism evidence="3 4">
    <name type="scientific">Citrus x changshan-huyou</name>
    <dbReference type="NCBI Taxonomy" id="2935761"/>
    <lineage>
        <taxon>Eukaryota</taxon>
        <taxon>Viridiplantae</taxon>
        <taxon>Streptophyta</taxon>
        <taxon>Embryophyta</taxon>
        <taxon>Tracheophyta</taxon>
        <taxon>Spermatophyta</taxon>
        <taxon>Magnoliopsida</taxon>
        <taxon>eudicotyledons</taxon>
        <taxon>Gunneridae</taxon>
        <taxon>Pentapetalae</taxon>
        <taxon>rosids</taxon>
        <taxon>malvids</taxon>
        <taxon>Sapindales</taxon>
        <taxon>Rutaceae</taxon>
        <taxon>Aurantioideae</taxon>
        <taxon>Citrus</taxon>
    </lineage>
</organism>
<reference evidence="3 4" key="1">
    <citation type="submission" date="2024-05" db="EMBL/GenBank/DDBJ databases">
        <title>Haplotype-resolved chromosome-level genome assembly of Huyou (Citrus changshanensis).</title>
        <authorList>
            <person name="Miao C."/>
            <person name="Chen W."/>
            <person name="Wu Y."/>
            <person name="Wang L."/>
            <person name="Zhao S."/>
            <person name="Grierson D."/>
            <person name="Xu C."/>
            <person name="Chen K."/>
        </authorList>
    </citation>
    <scope>NUCLEOTIDE SEQUENCE [LARGE SCALE GENOMIC DNA]</scope>
    <source>
        <strain evidence="3">01-14</strain>
        <tissue evidence="3">Leaf</tissue>
    </source>
</reference>
<dbReference type="EMBL" id="JBCGBO010000001">
    <property type="protein sequence ID" value="KAK9229764.1"/>
    <property type="molecule type" value="Genomic_DNA"/>
</dbReference>
<evidence type="ECO:0000256" key="1">
    <source>
        <dbReference type="ARBA" id="ARBA00007535"/>
    </source>
</evidence>
<keyword evidence="4" id="KW-1185">Reference proteome</keyword>
<evidence type="ECO:0000313" key="4">
    <source>
        <dbReference type="Proteomes" id="UP001428341"/>
    </source>
</evidence>
<dbReference type="Gene3D" id="1.20.58.340">
    <property type="entry name" value="Magnesium transport protein CorA, transmembrane region"/>
    <property type="match status" value="1"/>
</dbReference>
<feature type="region of interest" description="Disordered" evidence="2">
    <location>
        <begin position="128"/>
        <end position="168"/>
    </location>
</feature>
<dbReference type="PANTHER" id="PTHR13890:SF29">
    <property type="entry name" value="MAGNESIUM TRANSPORTER MRS2-F"/>
    <property type="match status" value="1"/>
</dbReference>
<feature type="compositionally biased region" description="Basic and acidic residues" evidence="2">
    <location>
        <begin position="128"/>
        <end position="139"/>
    </location>
</feature>
<evidence type="ECO:0008006" key="5">
    <source>
        <dbReference type="Google" id="ProtNLM"/>
    </source>
</evidence>
<dbReference type="InterPro" id="IPR039204">
    <property type="entry name" value="MRS2-like"/>
</dbReference>
<dbReference type="AlphaFoldDB" id="A0AAP0N4Q5"/>
<evidence type="ECO:0000256" key="2">
    <source>
        <dbReference type="SAM" id="MobiDB-lite"/>
    </source>
</evidence>
<protein>
    <recommendedName>
        <fullName evidence="5">Magnesium transporter</fullName>
    </recommendedName>
</protein>
<dbReference type="GO" id="GO:0015095">
    <property type="term" value="F:magnesium ion transmembrane transporter activity"/>
    <property type="evidence" value="ECO:0007669"/>
    <property type="project" value="TreeGrafter"/>
</dbReference>
<comment type="similarity">
    <text evidence="1">Belongs to the CorA metal ion transporter (MIT) (TC 1.A.35.5) family.</text>
</comment>
<dbReference type="PANTHER" id="PTHR13890">
    <property type="entry name" value="RNA SPLICING PROTEIN MRS2, MITOCHONDRIAL"/>
    <property type="match status" value="1"/>
</dbReference>
<proteinExistence type="inferred from homology"/>
<sequence length="225" mass="24432">MDREDGGGGGGGGPTATPRPRKGMGLRTWLVVSESGQSRVEEVGKHVIMRRTGLPARDLRVLDPLLSYPSSILGRELAVVINLEHVKAIVTAKEVFDALFYQPSGCSVRSGFAASHFFSSSFVHTTGQRDEMEREDKAEASLSGPSQHALRRRASISSNERKGDTPETSVVAGPKVLAFEFRALESCLESACGCLDSEIRKMKAQDQLCEQVLSSLRLKNLLDLS</sequence>
<feature type="region of interest" description="Disordered" evidence="2">
    <location>
        <begin position="1"/>
        <end position="24"/>
    </location>
</feature>
<dbReference type="FunFam" id="2.40.128.330:FF:000001">
    <property type="entry name" value="Magnesium transporter MRS2-1"/>
    <property type="match status" value="1"/>
</dbReference>
<accession>A0AAP0N4Q5</accession>
<dbReference type="Proteomes" id="UP001428341">
    <property type="component" value="Unassembled WGS sequence"/>
</dbReference>
<name>A0AAP0N4Q5_9ROSI</name>